<evidence type="ECO:0000256" key="2">
    <source>
        <dbReference type="SAM" id="SignalP"/>
    </source>
</evidence>
<evidence type="ECO:0000313" key="5">
    <source>
        <dbReference type="Proteomes" id="UP000823769"/>
    </source>
</evidence>
<sequence>MKRTTIISLVLAVFCPCMASVADEVSYLPYIDINGASVSKAGANVELSMTVDVSELRIGTQHTVALIPVIVSKDGASEAEFPPIVIDGRTRSKVYYRAQVLESVELPPYHDGGAETIMLRDNGEQQSYDYAAAIPYARWMLDGRLEIREEVHGCVNCQEGRDSLDMFPVLPEYIPDYRLAAIEPEPEPVKTRMETRTARLNFRQDSHTIRPDYKDNRAQLDTVKNSIEAVRDDRDLEITGIFITGYASPEASEAYNKALSQRRADALREWIAADEDIDLSLVHSEGKGEDWNGFVSSLDGVRMLAGLDRIKRIISENEGKNDWAELQIQKLDDEIYRRLLNEVYPPLRRLEYRIEYNVKNFTLEEARQMLDERPDLLSLQEIYMVAESYGKGTSGYEKAMAAAAEFYPDSPAVLGDRALAAIDGGDFAEAARLLSTSDVTYGNAELLNMLGVARAQSGRYDEAADCLGKAAGMGSESAVHNLSELNKVTDQL</sequence>
<dbReference type="SUPFAM" id="SSF48452">
    <property type="entry name" value="TPR-like"/>
    <property type="match status" value="1"/>
</dbReference>
<organism evidence="4 5">
    <name type="scientific">Candidatus Cryptobacteroides avistercoris</name>
    <dbReference type="NCBI Taxonomy" id="2840758"/>
    <lineage>
        <taxon>Bacteria</taxon>
        <taxon>Pseudomonadati</taxon>
        <taxon>Bacteroidota</taxon>
        <taxon>Bacteroidia</taxon>
        <taxon>Bacteroidales</taxon>
        <taxon>Candidatus Cryptobacteroides</taxon>
    </lineage>
</organism>
<dbReference type="Gene3D" id="3.30.1330.60">
    <property type="entry name" value="OmpA-like domain"/>
    <property type="match status" value="1"/>
</dbReference>
<dbReference type="Pfam" id="PF12984">
    <property type="entry name" value="DUF3868"/>
    <property type="match status" value="1"/>
</dbReference>
<name>A0A9D9IY86_9BACT</name>
<keyword evidence="1" id="KW-0472">Membrane</keyword>
<dbReference type="InterPro" id="IPR011990">
    <property type="entry name" value="TPR-like_helical_dom_sf"/>
</dbReference>
<comment type="caution">
    <text evidence="4">The sequence shown here is derived from an EMBL/GenBank/DDBJ whole genome shotgun (WGS) entry which is preliminary data.</text>
</comment>
<gene>
    <name evidence="4" type="ORF">IAB76_00720</name>
</gene>
<dbReference type="Gene3D" id="1.25.40.10">
    <property type="entry name" value="Tetratricopeptide repeat domain"/>
    <property type="match status" value="1"/>
</dbReference>
<dbReference type="GO" id="GO:0016020">
    <property type="term" value="C:membrane"/>
    <property type="evidence" value="ECO:0007669"/>
    <property type="project" value="UniProtKB-UniRule"/>
</dbReference>
<dbReference type="EMBL" id="JADILW010000010">
    <property type="protein sequence ID" value="MBO8479623.1"/>
    <property type="molecule type" value="Genomic_DNA"/>
</dbReference>
<evidence type="ECO:0000256" key="1">
    <source>
        <dbReference type="PROSITE-ProRule" id="PRU00473"/>
    </source>
</evidence>
<dbReference type="InterPro" id="IPR024480">
    <property type="entry name" value="DUF3868"/>
</dbReference>
<dbReference type="InterPro" id="IPR036737">
    <property type="entry name" value="OmpA-like_sf"/>
</dbReference>
<accession>A0A9D9IY86</accession>
<reference evidence="4" key="2">
    <citation type="journal article" date="2021" name="PeerJ">
        <title>Extensive microbial diversity within the chicken gut microbiome revealed by metagenomics and culture.</title>
        <authorList>
            <person name="Gilroy R."/>
            <person name="Ravi A."/>
            <person name="Getino M."/>
            <person name="Pursley I."/>
            <person name="Horton D.L."/>
            <person name="Alikhan N.F."/>
            <person name="Baker D."/>
            <person name="Gharbi K."/>
            <person name="Hall N."/>
            <person name="Watson M."/>
            <person name="Adriaenssens E.M."/>
            <person name="Foster-Nyarko E."/>
            <person name="Jarju S."/>
            <person name="Secka A."/>
            <person name="Antonio M."/>
            <person name="Oren A."/>
            <person name="Chaudhuri R.R."/>
            <person name="La Ragione R."/>
            <person name="Hildebrand F."/>
            <person name="Pallen M.J."/>
        </authorList>
    </citation>
    <scope>NUCLEOTIDE SEQUENCE</scope>
    <source>
        <strain evidence="4">B3-1481</strain>
    </source>
</reference>
<dbReference type="PROSITE" id="PS51123">
    <property type="entry name" value="OMPA_2"/>
    <property type="match status" value="1"/>
</dbReference>
<reference evidence="4" key="1">
    <citation type="submission" date="2020-10" db="EMBL/GenBank/DDBJ databases">
        <authorList>
            <person name="Gilroy R."/>
        </authorList>
    </citation>
    <scope>NUCLEOTIDE SEQUENCE</scope>
    <source>
        <strain evidence="4">B3-1481</strain>
    </source>
</reference>
<feature type="domain" description="OmpA-like" evidence="3">
    <location>
        <begin position="189"/>
        <end position="319"/>
    </location>
</feature>
<keyword evidence="2" id="KW-0732">Signal</keyword>
<dbReference type="AlphaFoldDB" id="A0A9D9IY86"/>
<dbReference type="SUPFAM" id="SSF103088">
    <property type="entry name" value="OmpA-like"/>
    <property type="match status" value="1"/>
</dbReference>
<dbReference type="InterPro" id="IPR006665">
    <property type="entry name" value="OmpA-like"/>
</dbReference>
<proteinExistence type="predicted"/>
<feature type="signal peptide" evidence="2">
    <location>
        <begin position="1"/>
        <end position="19"/>
    </location>
</feature>
<dbReference type="Pfam" id="PF00691">
    <property type="entry name" value="OmpA"/>
    <property type="match status" value="1"/>
</dbReference>
<protein>
    <submittedName>
        <fullName evidence="4">DUF3868 domain-containing protein</fullName>
    </submittedName>
</protein>
<feature type="chain" id="PRO_5039083719" evidence="2">
    <location>
        <begin position="20"/>
        <end position="492"/>
    </location>
</feature>
<dbReference type="Proteomes" id="UP000823769">
    <property type="component" value="Unassembled WGS sequence"/>
</dbReference>
<evidence type="ECO:0000313" key="4">
    <source>
        <dbReference type="EMBL" id="MBO8479623.1"/>
    </source>
</evidence>
<evidence type="ECO:0000259" key="3">
    <source>
        <dbReference type="PROSITE" id="PS51123"/>
    </source>
</evidence>